<keyword evidence="1" id="KW-0472">Membrane</keyword>
<dbReference type="Bgee" id="ENSPTRG00000012889">
    <property type="expression patterns" value="Expressed in testis"/>
</dbReference>
<accession>A0A2J8NGZ2</accession>
<proteinExistence type="predicted"/>
<evidence type="ECO:0000313" key="3">
    <source>
        <dbReference type="Proteomes" id="UP000002277"/>
    </source>
</evidence>
<dbReference type="EMBL" id="AACZ04056553">
    <property type="status" value="NOT_ANNOTATED_CDS"/>
    <property type="molecule type" value="Genomic_DNA"/>
</dbReference>
<dbReference type="Proteomes" id="UP000002277">
    <property type="component" value="Chromosome 2B"/>
</dbReference>
<evidence type="ECO:0000313" key="2">
    <source>
        <dbReference type="Ensembl" id="ENSPTRP00000083377.1"/>
    </source>
</evidence>
<reference evidence="2" key="3">
    <citation type="submission" date="2025-09" db="UniProtKB">
        <authorList>
            <consortium name="Ensembl"/>
        </authorList>
    </citation>
    <scope>IDENTIFICATION</scope>
</reference>
<organism evidence="2 3">
    <name type="scientific">Pan troglodytes</name>
    <name type="common">Chimpanzee</name>
    <dbReference type="NCBI Taxonomy" id="9598"/>
    <lineage>
        <taxon>Eukaryota</taxon>
        <taxon>Metazoa</taxon>
        <taxon>Chordata</taxon>
        <taxon>Craniata</taxon>
        <taxon>Vertebrata</taxon>
        <taxon>Euteleostomi</taxon>
        <taxon>Mammalia</taxon>
        <taxon>Eutheria</taxon>
        <taxon>Euarchontoglires</taxon>
        <taxon>Primates</taxon>
        <taxon>Haplorrhini</taxon>
        <taxon>Catarrhini</taxon>
        <taxon>Hominidae</taxon>
        <taxon>Pan</taxon>
    </lineage>
</organism>
<dbReference type="EMBL" id="AACZ04056554">
    <property type="status" value="NOT_ANNOTATED_CDS"/>
    <property type="molecule type" value="Genomic_DNA"/>
</dbReference>
<keyword evidence="1" id="KW-0812">Transmembrane</keyword>
<dbReference type="Ensembl" id="ENSPTRT00000100595.1">
    <property type="protein sequence ID" value="ENSPTRP00000083377.1"/>
    <property type="gene ID" value="ENSPTRG00000012889.6"/>
</dbReference>
<evidence type="ECO:0000313" key="4">
    <source>
        <dbReference type="VGNC" id="VGNC:48"/>
    </source>
</evidence>
<name>A0A2I3T2C1_PANTR</name>
<evidence type="ECO:0000256" key="1">
    <source>
        <dbReference type="SAM" id="Phobius"/>
    </source>
</evidence>
<dbReference type="GeneTree" id="ENSGT00940000157295"/>
<dbReference type="EMBL" id="AACZ04056555">
    <property type="status" value="NOT_ANNOTATED_CDS"/>
    <property type="molecule type" value="Genomic_DNA"/>
</dbReference>
<dbReference type="AlphaFoldDB" id="A0A2I3T2C1"/>
<keyword evidence="1" id="KW-1133">Transmembrane helix</keyword>
<reference evidence="2" key="2">
    <citation type="submission" date="2025-08" db="UniProtKB">
        <authorList>
            <consortium name="Ensembl"/>
        </authorList>
    </citation>
    <scope>IDENTIFICATION</scope>
</reference>
<reference evidence="2 3" key="1">
    <citation type="journal article" date="2005" name="Nature">
        <title>Initial sequence of the chimpanzee genome and comparison with the human genome.</title>
        <authorList>
            <consortium name="Chimpanzee sequencing and analysis consortium"/>
        </authorList>
    </citation>
    <scope>NUCLEOTIDE SEQUENCE [LARGE SCALE GENOMIC DNA]</scope>
</reference>
<keyword evidence="3" id="KW-1185">Reference proteome</keyword>
<gene>
    <name evidence="2 4" type="primary">ABCA12</name>
</gene>
<feature type="transmembrane region" description="Helical" evidence="1">
    <location>
        <begin position="24"/>
        <end position="42"/>
    </location>
</feature>
<protein>
    <submittedName>
        <fullName evidence="2">ATP binding cassette subfamily A member 12</fullName>
    </submittedName>
</protein>
<dbReference type="VGNC" id="VGNC:48">
    <property type="gene designation" value="ABCA12"/>
</dbReference>
<sequence>MASLFHQLQILVWKNWLGVKRQPLWTLVLILWPVIIFIILAITRTKFPPTAKPTWDSSTWNSCDGWMAQIFFFSCISEEADSRYRVMVAQ</sequence>
<accession>A0A2I3T2C1</accession>